<dbReference type="InterPro" id="IPR051878">
    <property type="entry name" value="ZNRF_ubiq-protein_ligase"/>
</dbReference>
<sequence length="631" mass="67250">MSSSRVVYTIPDSPTAVPLSSPAIPDSPHLPPLSTVTGSSSNRSLPSLPTNVDHHTKPGHHRSQSSQTLPLTRPELGNSSHNPIDLTSSPPRPNLPLPPPPPPPRIDAKSGPVAAGTSSSTEQQSSRRRGSGYVTATGLPEWQPDHIVKKCPICEQHFSLFFRKHHCRICGRVVCANCSPHRITVPSSITVKPPNERPSESFPAQQALQGIANSANLSNRTSWIVSPAPLLSPALDGPEEVRMCNDCIRNPYTAGRTAMGNSHSSSSSSTASYGYPGGSSRGYVNGQTSSTATIPGGGGRSSKRRAAPVSCHPFHHHSTRLTPSKEQTGRSAPPNFHPNGASLHTQPPSITAAPYSDSPYGDPTAYYGFAAGTNGQISGAPATSQGNAFQLPLPPSMQTPGVSFPSMHLPQPTGIFHPFAQAHPSHQPRRSNSHRHSYHSHGGHLPYPAHNGPLPPIPVQNSSSGRITNPPHSRSFQAQPGPQLKETDFCPICTRALPPPDPVTGSEVERERHIEACINRSMNATSTSPPAVPAPTSSSVPNGGSARPRTMPRRSTVTKALGRMSTYSATAKDTHGVDGEPVECVICFEEFEEGDEMAMLDCLCRYHKACIRKWFDKKGNGNCPVHSSGEC</sequence>
<evidence type="ECO:0000256" key="9">
    <source>
        <dbReference type="ARBA" id="ARBA00022723"/>
    </source>
</evidence>
<protein>
    <recommendedName>
        <fullName evidence="6">RING-type E3 ubiquitin transferase</fullName>
        <ecNumber evidence="6">2.3.2.27</ecNumber>
    </recommendedName>
</protein>
<dbReference type="CDD" id="cd15737">
    <property type="entry name" value="FYVE2_Vac1p_like"/>
    <property type="match status" value="1"/>
</dbReference>
<feature type="region of interest" description="Disordered" evidence="18">
    <location>
        <begin position="1"/>
        <end position="137"/>
    </location>
</feature>
<feature type="compositionally biased region" description="Low complexity" evidence="18">
    <location>
        <begin position="524"/>
        <end position="541"/>
    </location>
</feature>
<accession>A0A3N4I0F9</accession>
<keyword evidence="15" id="KW-0458">Lysosome</keyword>
<evidence type="ECO:0000256" key="13">
    <source>
        <dbReference type="ARBA" id="ARBA00022833"/>
    </source>
</evidence>
<dbReference type="InterPro" id="IPR017455">
    <property type="entry name" value="Znf_FYVE-rel"/>
</dbReference>
<keyword evidence="7" id="KW-0808">Transferase</keyword>
<dbReference type="OrthoDB" id="660555at2759"/>
<feature type="compositionally biased region" description="Polar residues" evidence="18">
    <location>
        <begin position="459"/>
        <end position="480"/>
    </location>
</feature>
<evidence type="ECO:0000256" key="8">
    <source>
        <dbReference type="ARBA" id="ARBA00022707"/>
    </source>
</evidence>
<dbReference type="CDD" id="cd16489">
    <property type="entry name" value="mRING-CH-C4HC2H_ZNRF"/>
    <property type="match status" value="1"/>
</dbReference>
<comment type="catalytic activity">
    <reaction evidence="1">
        <text>S-ubiquitinyl-[E2 ubiquitin-conjugating enzyme]-L-cysteine + [acceptor protein]-L-lysine = [E2 ubiquitin-conjugating enzyme]-L-cysteine + N(6)-ubiquitinyl-[acceptor protein]-L-lysine.</text>
        <dbReference type="EC" id="2.3.2.27"/>
    </reaction>
</comment>
<keyword evidence="16" id="KW-0449">Lipoprotein</keyword>
<keyword evidence="12" id="KW-0833">Ubl conjugation pathway</keyword>
<dbReference type="STRING" id="1160509.A0A3N4I0F9"/>
<reference evidence="21 22" key="1">
    <citation type="journal article" date="2018" name="Nat. Ecol. Evol.">
        <title>Pezizomycetes genomes reveal the molecular basis of ectomycorrhizal truffle lifestyle.</title>
        <authorList>
            <person name="Murat C."/>
            <person name="Payen T."/>
            <person name="Noel B."/>
            <person name="Kuo A."/>
            <person name="Morin E."/>
            <person name="Chen J."/>
            <person name="Kohler A."/>
            <person name="Krizsan K."/>
            <person name="Balestrini R."/>
            <person name="Da Silva C."/>
            <person name="Montanini B."/>
            <person name="Hainaut M."/>
            <person name="Levati E."/>
            <person name="Barry K.W."/>
            <person name="Belfiori B."/>
            <person name="Cichocki N."/>
            <person name="Clum A."/>
            <person name="Dockter R.B."/>
            <person name="Fauchery L."/>
            <person name="Guy J."/>
            <person name="Iotti M."/>
            <person name="Le Tacon F."/>
            <person name="Lindquist E.A."/>
            <person name="Lipzen A."/>
            <person name="Malagnac F."/>
            <person name="Mello A."/>
            <person name="Molinier V."/>
            <person name="Miyauchi S."/>
            <person name="Poulain J."/>
            <person name="Riccioni C."/>
            <person name="Rubini A."/>
            <person name="Sitrit Y."/>
            <person name="Splivallo R."/>
            <person name="Traeger S."/>
            <person name="Wang M."/>
            <person name="Zifcakova L."/>
            <person name="Wipf D."/>
            <person name="Zambonelli A."/>
            <person name="Paolocci F."/>
            <person name="Nowrousian M."/>
            <person name="Ottonello S."/>
            <person name="Baldrian P."/>
            <person name="Spatafora J.W."/>
            <person name="Henrissat B."/>
            <person name="Nagy L.G."/>
            <person name="Aury J.M."/>
            <person name="Wincker P."/>
            <person name="Grigoriev I.V."/>
            <person name="Bonfante P."/>
            <person name="Martin F.M."/>
        </authorList>
    </citation>
    <scope>NUCLEOTIDE SEQUENCE [LARGE SCALE GENOMIC DNA]</scope>
    <source>
        <strain evidence="21 22">RN42</strain>
    </source>
</reference>
<feature type="compositionally biased region" description="Basic residues" evidence="18">
    <location>
        <begin position="426"/>
        <end position="442"/>
    </location>
</feature>
<feature type="compositionally biased region" description="Low complexity" evidence="18">
    <location>
        <begin position="260"/>
        <end position="274"/>
    </location>
</feature>
<dbReference type="AlphaFoldDB" id="A0A3N4I0F9"/>
<dbReference type="PANTHER" id="PTHR46661">
    <property type="entry name" value="E3 UBIQUITIN-PROTEIN LIGASE ZNRF1-LIKE PROTEIN"/>
    <property type="match status" value="1"/>
</dbReference>
<dbReference type="GO" id="GO:0008270">
    <property type="term" value="F:zinc ion binding"/>
    <property type="evidence" value="ECO:0007669"/>
    <property type="project" value="UniProtKB-KW"/>
</dbReference>
<dbReference type="GO" id="GO:0043161">
    <property type="term" value="P:proteasome-mediated ubiquitin-dependent protein catabolic process"/>
    <property type="evidence" value="ECO:0007669"/>
    <property type="project" value="TreeGrafter"/>
</dbReference>
<proteinExistence type="predicted"/>
<keyword evidence="11 17" id="KW-0863">Zinc-finger</keyword>
<dbReference type="EC" id="2.3.2.27" evidence="6"/>
<dbReference type="SUPFAM" id="SSF57850">
    <property type="entry name" value="RING/U-box"/>
    <property type="match status" value="1"/>
</dbReference>
<comment type="subcellular location">
    <subcellularLocation>
        <location evidence="3">Endosome</location>
    </subcellularLocation>
    <subcellularLocation>
        <location evidence="4">Lysosome</location>
    </subcellularLocation>
    <subcellularLocation>
        <location evidence="2">Membrane</location>
        <topology evidence="2">Peripheral membrane protein</topology>
    </subcellularLocation>
</comment>
<feature type="compositionally biased region" description="Polar residues" evidence="18">
    <location>
        <begin position="34"/>
        <end position="50"/>
    </location>
</feature>
<keyword evidence="13" id="KW-0862">Zinc</keyword>
<dbReference type="GO" id="GO:0005768">
    <property type="term" value="C:endosome"/>
    <property type="evidence" value="ECO:0007669"/>
    <property type="project" value="UniProtKB-SubCell"/>
</dbReference>
<feature type="compositionally biased region" description="Polar residues" evidence="18">
    <location>
        <begin position="320"/>
        <end position="330"/>
    </location>
</feature>
<dbReference type="SUPFAM" id="SSF57903">
    <property type="entry name" value="FYVE/PHD zinc finger"/>
    <property type="match status" value="1"/>
</dbReference>
<dbReference type="Pfam" id="PF13639">
    <property type="entry name" value="zf-RING_2"/>
    <property type="match status" value="1"/>
</dbReference>
<evidence type="ECO:0000256" key="4">
    <source>
        <dbReference type="ARBA" id="ARBA00004371"/>
    </source>
</evidence>
<evidence type="ECO:0000313" key="22">
    <source>
        <dbReference type="Proteomes" id="UP000275078"/>
    </source>
</evidence>
<comment type="pathway">
    <text evidence="5">Protein modification; protein ubiquitination.</text>
</comment>
<dbReference type="SMART" id="SM00064">
    <property type="entry name" value="FYVE"/>
    <property type="match status" value="1"/>
</dbReference>
<name>A0A3N4I0F9_ASCIM</name>
<dbReference type="InterPro" id="IPR001841">
    <property type="entry name" value="Znf_RING"/>
</dbReference>
<dbReference type="Gene3D" id="3.30.40.10">
    <property type="entry name" value="Zinc/RING finger domain, C3HC4 (zinc finger)"/>
    <property type="match status" value="2"/>
</dbReference>
<keyword evidence="8" id="KW-0519">Myristate</keyword>
<keyword evidence="10" id="KW-0967">Endosome</keyword>
<dbReference type="Pfam" id="PF01363">
    <property type="entry name" value="FYVE"/>
    <property type="match status" value="1"/>
</dbReference>
<evidence type="ECO:0000256" key="18">
    <source>
        <dbReference type="SAM" id="MobiDB-lite"/>
    </source>
</evidence>
<evidence type="ECO:0000256" key="15">
    <source>
        <dbReference type="ARBA" id="ARBA00023228"/>
    </source>
</evidence>
<evidence type="ECO:0000256" key="6">
    <source>
        <dbReference type="ARBA" id="ARBA00012483"/>
    </source>
</evidence>
<dbReference type="InterPro" id="IPR000306">
    <property type="entry name" value="Znf_FYVE"/>
</dbReference>
<feature type="region of interest" description="Disordered" evidence="18">
    <location>
        <begin position="255"/>
        <end position="274"/>
    </location>
</feature>
<keyword evidence="14" id="KW-0472">Membrane</keyword>
<dbReference type="GO" id="GO:0061630">
    <property type="term" value="F:ubiquitin protein ligase activity"/>
    <property type="evidence" value="ECO:0007669"/>
    <property type="project" value="UniProtKB-EC"/>
</dbReference>
<feature type="region of interest" description="Disordered" evidence="18">
    <location>
        <begin position="523"/>
        <end position="553"/>
    </location>
</feature>
<evidence type="ECO:0000256" key="2">
    <source>
        <dbReference type="ARBA" id="ARBA00004170"/>
    </source>
</evidence>
<evidence type="ECO:0000256" key="16">
    <source>
        <dbReference type="ARBA" id="ARBA00023288"/>
    </source>
</evidence>
<feature type="domain" description="FYVE-type" evidence="20">
    <location>
        <begin position="145"/>
        <end position="252"/>
    </location>
</feature>
<feature type="region of interest" description="Disordered" evidence="18">
    <location>
        <begin position="420"/>
        <end position="483"/>
    </location>
</feature>
<feature type="compositionally biased region" description="Pro residues" evidence="18">
    <location>
        <begin position="90"/>
        <end position="105"/>
    </location>
</feature>
<evidence type="ECO:0000256" key="17">
    <source>
        <dbReference type="PROSITE-ProRule" id="PRU00175"/>
    </source>
</evidence>
<feature type="compositionally biased region" description="Polar residues" evidence="18">
    <location>
        <begin position="77"/>
        <end position="89"/>
    </location>
</feature>
<dbReference type="PROSITE" id="PS50089">
    <property type="entry name" value="ZF_RING_2"/>
    <property type="match status" value="1"/>
</dbReference>
<dbReference type="PROSITE" id="PS50178">
    <property type="entry name" value="ZF_FYVE"/>
    <property type="match status" value="1"/>
</dbReference>
<evidence type="ECO:0000256" key="10">
    <source>
        <dbReference type="ARBA" id="ARBA00022753"/>
    </source>
</evidence>
<keyword evidence="9" id="KW-0479">Metal-binding</keyword>
<evidence type="ECO:0000256" key="14">
    <source>
        <dbReference type="ARBA" id="ARBA00023136"/>
    </source>
</evidence>
<dbReference type="Proteomes" id="UP000275078">
    <property type="component" value="Unassembled WGS sequence"/>
</dbReference>
<dbReference type="EMBL" id="ML119705">
    <property type="protein sequence ID" value="RPA78927.1"/>
    <property type="molecule type" value="Genomic_DNA"/>
</dbReference>
<dbReference type="PANTHER" id="PTHR46661:SF4">
    <property type="entry name" value="RING-TYPE DOMAIN-CONTAINING PROTEIN"/>
    <property type="match status" value="1"/>
</dbReference>
<dbReference type="SMART" id="SM00184">
    <property type="entry name" value="RING"/>
    <property type="match status" value="1"/>
</dbReference>
<evidence type="ECO:0000256" key="5">
    <source>
        <dbReference type="ARBA" id="ARBA00004906"/>
    </source>
</evidence>
<evidence type="ECO:0000259" key="19">
    <source>
        <dbReference type="PROSITE" id="PS50089"/>
    </source>
</evidence>
<evidence type="ECO:0000256" key="7">
    <source>
        <dbReference type="ARBA" id="ARBA00022679"/>
    </source>
</evidence>
<evidence type="ECO:0000313" key="21">
    <source>
        <dbReference type="EMBL" id="RPA78927.1"/>
    </source>
</evidence>
<dbReference type="GO" id="GO:0016020">
    <property type="term" value="C:membrane"/>
    <property type="evidence" value="ECO:0007669"/>
    <property type="project" value="UniProtKB-SubCell"/>
</dbReference>
<evidence type="ECO:0000256" key="3">
    <source>
        <dbReference type="ARBA" id="ARBA00004177"/>
    </source>
</evidence>
<evidence type="ECO:0000256" key="11">
    <source>
        <dbReference type="ARBA" id="ARBA00022771"/>
    </source>
</evidence>
<gene>
    <name evidence="21" type="ORF">BJ508DRAFT_151030</name>
</gene>
<organism evidence="21 22">
    <name type="scientific">Ascobolus immersus RN42</name>
    <dbReference type="NCBI Taxonomy" id="1160509"/>
    <lineage>
        <taxon>Eukaryota</taxon>
        <taxon>Fungi</taxon>
        <taxon>Dikarya</taxon>
        <taxon>Ascomycota</taxon>
        <taxon>Pezizomycotina</taxon>
        <taxon>Pezizomycetes</taxon>
        <taxon>Pezizales</taxon>
        <taxon>Ascobolaceae</taxon>
        <taxon>Ascobolus</taxon>
    </lineage>
</organism>
<dbReference type="InterPro" id="IPR013083">
    <property type="entry name" value="Znf_RING/FYVE/PHD"/>
</dbReference>
<feature type="domain" description="RING-type" evidence="19">
    <location>
        <begin position="584"/>
        <end position="627"/>
    </location>
</feature>
<evidence type="ECO:0000256" key="1">
    <source>
        <dbReference type="ARBA" id="ARBA00000900"/>
    </source>
</evidence>
<dbReference type="InterPro" id="IPR011011">
    <property type="entry name" value="Znf_FYVE_PHD"/>
</dbReference>
<dbReference type="GO" id="GO:0070936">
    <property type="term" value="P:protein K48-linked ubiquitination"/>
    <property type="evidence" value="ECO:0007669"/>
    <property type="project" value="TreeGrafter"/>
</dbReference>
<feature type="region of interest" description="Disordered" evidence="18">
    <location>
        <begin position="280"/>
        <end position="357"/>
    </location>
</feature>
<evidence type="ECO:0000256" key="12">
    <source>
        <dbReference type="ARBA" id="ARBA00022786"/>
    </source>
</evidence>
<keyword evidence="22" id="KW-1185">Reference proteome</keyword>
<evidence type="ECO:0000259" key="20">
    <source>
        <dbReference type="PROSITE" id="PS50178"/>
    </source>
</evidence>